<dbReference type="Gene3D" id="1.20.1260.10">
    <property type="match status" value="1"/>
</dbReference>
<organism evidence="11 12">
    <name type="scientific">Clostridium fungisolvens</name>
    <dbReference type="NCBI Taxonomy" id="1604897"/>
    <lineage>
        <taxon>Bacteria</taxon>
        <taxon>Bacillati</taxon>
        <taxon>Bacillota</taxon>
        <taxon>Clostridia</taxon>
        <taxon>Eubacteriales</taxon>
        <taxon>Clostridiaceae</taxon>
        <taxon>Clostridium</taxon>
    </lineage>
</organism>
<name>A0A6V8SK93_9CLOT</name>
<keyword evidence="6 8" id="KW-0408">Iron</keyword>
<dbReference type="InterPro" id="IPR009078">
    <property type="entry name" value="Ferritin-like_SF"/>
</dbReference>
<feature type="binding site" evidence="8">
    <location>
        <position position="127"/>
    </location>
    <ligand>
        <name>Fe cation</name>
        <dbReference type="ChEBI" id="CHEBI:24875"/>
        <label>1</label>
    </ligand>
</feature>
<keyword evidence="9" id="KW-0963">Cytoplasm</keyword>
<evidence type="ECO:0000256" key="7">
    <source>
        <dbReference type="ARBA" id="ARBA00048035"/>
    </source>
</evidence>
<dbReference type="GO" id="GO:0004322">
    <property type="term" value="F:ferroxidase activity"/>
    <property type="evidence" value="ECO:0007669"/>
    <property type="project" value="TreeGrafter"/>
</dbReference>
<feature type="domain" description="Ferritin-like diiron" evidence="10">
    <location>
        <begin position="1"/>
        <end position="145"/>
    </location>
</feature>
<dbReference type="Pfam" id="PF00210">
    <property type="entry name" value="Ferritin"/>
    <property type="match status" value="1"/>
</dbReference>
<sequence length="173" mass="20336">MLSERLIEALNEQINYEFYSSYTYLAMAAFAQSEDLDGFANFFRVQAQEELFHAMKFYDYVYQKNGDVTLEAIHKPQIKFENMIDVFEKGYEHEQEVTRRIYNLADIANEEKEHSTISLLKWFIDEQVEEEDNFNKIIKKLRRAESNPAALYMLDDELAQRVYVAPTTGASAQ</sequence>
<dbReference type="EMBL" id="BLZR01000001">
    <property type="protein sequence ID" value="GFP77587.1"/>
    <property type="molecule type" value="Genomic_DNA"/>
</dbReference>
<keyword evidence="3 9" id="KW-0409">Iron storage</keyword>
<dbReference type="GO" id="GO:0008199">
    <property type="term" value="F:ferric iron binding"/>
    <property type="evidence" value="ECO:0007669"/>
    <property type="project" value="InterPro"/>
</dbReference>
<dbReference type="SUPFAM" id="SSF47240">
    <property type="entry name" value="Ferritin-like"/>
    <property type="match status" value="1"/>
</dbReference>
<dbReference type="GO" id="GO:0005829">
    <property type="term" value="C:cytosol"/>
    <property type="evidence" value="ECO:0007669"/>
    <property type="project" value="TreeGrafter"/>
</dbReference>
<feature type="binding site" evidence="8">
    <location>
        <position position="17"/>
    </location>
    <ligand>
        <name>Fe cation</name>
        <dbReference type="ChEBI" id="CHEBI:24875"/>
        <label>1</label>
    </ligand>
</feature>
<dbReference type="PANTHER" id="PTHR11431">
    <property type="entry name" value="FERRITIN"/>
    <property type="match status" value="1"/>
</dbReference>
<dbReference type="InterPro" id="IPR009040">
    <property type="entry name" value="Ferritin-like_diiron"/>
</dbReference>
<proteinExistence type="inferred from homology"/>
<dbReference type="GO" id="GO:0006879">
    <property type="term" value="P:intracellular iron ion homeostasis"/>
    <property type="evidence" value="ECO:0007669"/>
    <property type="project" value="UniProtKB-KW"/>
</dbReference>
<evidence type="ECO:0000256" key="1">
    <source>
        <dbReference type="ARBA" id="ARBA00002485"/>
    </source>
</evidence>
<keyword evidence="5" id="KW-0560">Oxidoreductase</keyword>
<keyword evidence="12" id="KW-1185">Reference proteome</keyword>
<evidence type="ECO:0000256" key="8">
    <source>
        <dbReference type="PIRSR" id="PIRSR601519-1"/>
    </source>
</evidence>
<dbReference type="GO" id="GO:0008198">
    <property type="term" value="F:ferrous iron binding"/>
    <property type="evidence" value="ECO:0007669"/>
    <property type="project" value="TreeGrafter"/>
</dbReference>
<feature type="binding site" evidence="8">
    <location>
        <position position="94"/>
    </location>
    <ligand>
        <name>Fe cation</name>
        <dbReference type="ChEBI" id="CHEBI:24875"/>
        <label>1</label>
    </ligand>
</feature>
<dbReference type="GO" id="GO:0006826">
    <property type="term" value="P:iron ion transport"/>
    <property type="evidence" value="ECO:0007669"/>
    <property type="project" value="InterPro"/>
</dbReference>
<dbReference type="Proteomes" id="UP000580568">
    <property type="component" value="Unassembled WGS sequence"/>
</dbReference>
<keyword evidence="4 8" id="KW-0479">Metal-binding</keyword>
<dbReference type="RefSeq" id="WP_183278954.1">
    <property type="nucleotide sequence ID" value="NZ_BLZR01000001.1"/>
</dbReference>
<dbReference type="FunFam" id="1.20.1260.10:FF:000001">
    <property type="entry name" value="Non-heme ferritin"/>
    <property type="match status" value="1"/>
</dbReference>
<dbReference type="CDD" id="cd01055">
    <property type="entry name" value="Nonheme_Ferritin"/>
    <property type="match status" value="1"/>
</dbReference>
<evidence type="ECO:0000313" key="11">
    <source>
        <dbReference type="EMBL" id="GFP77587.1"/>
    </source>
</evidence>
<reference evidence="11 12" key="1">
    <citation type="submission" date="2020-07" db="EMBL/GenBank/DDBJ databases">
        <title>A new beta-1,3-glucan-decomposing anaerobic bacterium isolated from anoxic soil subjected to biological soil disinfestation.</title>
        <authorList>
            <person name="Ueki A."/>
            <person name="Tonouchi A."/>
        </authorList>
    </citation>
    <scope>NUCLEOTIDE SEQUENCE [LARGE SCALE GENOMIC DNA]</scope>
    <source>
        <strain evidence="11 12">TW1</strain>
    </source>
</reference>
<dbReference type="InterPro" id="IPR001519">
    <property type="entry name" value="Ferritin"/>
</dbReference>
<evidence type="ECO:0000259" key="10">
    <source>
        <dbReference type="PROSITE" id="PS50905"/>
    </source>
</evidence>
<comment type="similarity">
    <text evidence="2 9">Belongs to the ferritin family. Prokaryotic subfamily.</text>
</comment>
<dbReference type="EC" id="1.16.3.2" evidence="9"/>
<dbReference type="InterPro" id="IPR041719">
    <property type="entry name" value="Ferritin_prok"/>
</dbReference>
<dbReference type="InterPro" id="IPR012347">
    <property type="entry name" value="Ferritin-like"/>
</dbReference>
<evidence type="ECO:0000256" key="4">
    <source>
        <dbReference type="ARBA" id="ARBA00022723"/>
    </source>
</evidence>
<feature type="binding site" evidence="8">
    <location>
        <position position="53"/>
    </location>
    <ligand>
        <name>Fe cation</name>
        <dbReference type="ChEBI" id="CHEBI:24875"/>
        <label>1</label>
    </ligand>
</feature>
<comment type="subcellular location">
    <subcellularLocation>
        <location evidence="9">Cytoplasm</location>
    </subcellularLocation>
</comment>
<dbReference type="AlphaFoldDB" id="A0A6V8SK93"/>
<protein>
    <recommendedName>
        <fullName evidence="9">Ferritin</fullName>
        <ecNumber evidence="9">1.16.3.2</ecNumber>
    </recommendedName>
</protein>
<feature type="binding site" evidence="8">
    <location>
        <position position="50"/>
    </location>
    <ligand>
        <name>Fe cation</name>
        <dbReference type="ChEBI" id="CHEBI:24875"/>
        <label>1</label>
    </ligand>
</feature>
<dbReference type="PANTHER" id="PTHR11431:SF127">
    <property type="entry name" value="BACTERIAL NON-HEME FERRITIN"/>
    <property type="match status" value="1"/>
</dbReference>
<evidence type="ECO:0000256" key="3">
    <source>
        <dbReference type="ARBA" id="ARBA00022434"/>
    </source>
</evidence>
<comment type="catalytic activity">
    <reaction evidence="7 9">
        <text>4 Fe(2+) + O2 + 6 H2O = 4 iron(III) oxide-hydroxide + 12 H(+)</text>
        <dbReference type="Rhea" id="RHEA:11972"/>
        <dbReference type="ChEBI" id="CHEBI:15377"/>
        <dbReference type="ChEBI" id="CHEBI:15378"/>
        <dbReference type="ChEBI" id="CHEBI:15379"/>
        <dbReference type="ChEBI" id="CHEBI:29033"/>
        <dbReference type="ChEBI" id="CHEBI:78619"/>
        <dbReference type="EC" id="1.16.3.2"/>
    </reaction>
</comment>
<comment type="function">
    <text evidence="1 9">Iron-storage protein.</text>
</comment>
<evidence type="ECO:0000256" key="6">
    <source>
        <dbReference type="ARBA" id="ARBA00023004"/>
    </source>
</evidence>
<dbReference type="GO" id="GO:0042802">
    <property type="term" value="F:identical protein binding"/>
    <property type="evidence" value="ECO:0007669"/>
    <property type="project" value="UniProtKB-ARBA"/>
</dbReference>
<dbReference type="PROSITE" id="PS50905">
    <property type="entry name" value="FERRITIN_LIKE"/>
    <property type="match status" value="1"/>
</dbReference>
<dbReference type="InterPro" id="IPR008331">
    <property type="entry name" value="Ferritin_DPS_dom"/>
</dbReference>
<evidence type="ECO:0000313" key="12">
    <source>
        <dbReference type="Proteomes" id="UP000580568"/>
    </source>
</evidence>
<evidence type="ECO:0000256" key="9">
    <source>
        <dbReference type="RuleBase" id="RU361145"/>
    </source>
</evidence>
<evidence type="ECO:0000256" key="2">
    <source>
        <dbReference type="ARBA" id="ARBA00006950"/>
    </source>
</evidence>
<evidence type="ECO:0000256" key="5">
    <source>
        <dbReference type="ARBA" id="ARBA00023002"/>
    </source>
</evidence>
<gene>
    <name evidence="11" type="ORF">bsdtw1_03745</name>
</gene>
<accession>A0A6V8SK93</accession>
<comment type="caution">
    <text evidence="11">The sequence shown here is derived from an EMBL/GenBank/DDBJ whole genome shotgun (WGS) entry which is preliminary data.</text>
</comment>